<dbReference type="Pfam" id="PF01794">
    <property type="entry name" value="Ferric_reduct"/>
    <property type="match status" value="1"/>
</dbReference>
<keyword evidence="5" id="KW-0406">Ion transport</keyword>
<feature type="compositionally biased region" description="Basic and acidic residues" evidence="7">
    <location>
        <begin position="648"/>
        <end position="660"/>
    </location>
</feature>
<feature type="region of interest" description="Disordered" evidence="7">
    <location>
        <begin position="619"/>
        <end position="660"/>
    </location>
</feature>
<feature type="transmembrane region" description="Helical" evidence="8">
    <location>
        <begin position="303"/>
        <end position="323"/>
    </location>
</feature>
<dbReference type="GO" id="GO:0006879">
    <property type="term" value="P:intracellular iron ion homeostasis"/>
    <property type="evidence" value="ECO:0007669"/>
    <property type="project" value="TreeGrafter"/>
</dbReference>
<dbReference type="STRING" id="1182541.W9Y5K2"/>
<keyword evidence="6 8" id="KW-0472">Membrane</keyword>
<dbReference type="AlphaFoldDB" id="W9Y5K2"/>
<evidence type="ECO:0000256" key="5">
    <source>
        <dbReference type="ARBA" id="ARBA00023065"/>
    </source>
</evidence>
<keyword evidence="11" id="KW-1185">Reference proteome</keyword>
<dbReference type="OrthoDB" id="17725at2759"/>
<evidence type="ECO:0000256" key="7">
    <source>
        <dbReference type="SAM" id="MobiDB-lite"/>
    </source>
</evidence>
<dbReference type="InterPro" id="IPR051410">
    <property type="entry name" value="Ferric/Cupric_Reductase"/>
</dbReference>
<comment type="subcellular location">
    <subcellularLocation>
        <location evidence="1">Membrane</location>
        <topology evidence="1">Multi-pass membrane protein</topology>
    </subcellularLocation>
</comment>
<evidence type="ECO:0000256" key="1">
    <source>
        <dbReference type="ARBA" id="ARBA00004141"/>
    </source>
</evidence>
<feature type="region of interest" description="Disordered" evidence="7">
    <location>
        <begin position="94"/>
        <end position="129"/>
    </location>
</feature>
<evidence type="ECO:0000256" key="2">
    <source>
        <dbReference type="ARBA" id="ARBA00022448"/>
    </source>
</evidence>
<dbReference type="GeneID" id="19159613"/>
<dbReference type="InterPro" id="IPR013112">
    <property type="entry name" value="FAD-bd_8"/>
</dbReference>
<dbReference type="PROSITE" id="PS51384">
    <property type="entry name" value="FAD_FR"/>
    <property type="match status" value="1"/>
</dbReference>
<sequence>MAEGLSPELLDVLRLSLKSSADILLALEERPRVPSSDHIRELIKAILWHRKFVLTYYALIALIVALCGGYGLYKRWARLGQQRERECVAALTTSSSSSSTLEGSATPPQKNDPAETTPLLCSPEPSTREGPALLDRVRSVLMHQPRPIRALTSPRNVLPNNGTTLTVLFFFALNLFYLFYRVPLSETGVFILADRAGLLFVVNLPILYLLAAKTNQPIKAITGWSYEGLNLFHRRLGEWMIAFAVLHMLGMFATWYAILRPLGFTLLRYLTARVVLLGISAILSYLIIYITSIGWFRHLYYEAFLGFHIFFQVAALVFLFFHYPTARPYVLATFAIWAIDRLLWRISLSSRRVIASLEVAPDEHTILLHCEIDLRKTTFGIRSHLHHGWLPGQHVFLTIPSMGFKYRFQAHPFTIASPAPPRDSTTTSWPLLLVIRSIDGFSHDLLKFARHHQHCEVTLDGPHGGIEALEAARGADRVCFVAGGSGIAVTYPLAWDVRVKQDLQAEALVSSRTVYAGGQRIIPAVRECGPLTEPSAYGHFWVRQDPRHDQWISMFPRAHTVKAGYPGDVYVEAPSKDDGHQEVASIVTHTFDTRRPGLDGGRPDMSTELWHWVTSVPASRSSSSNTLTLGAQPPGSDRTHHGSSMSKSKSDDNSDISRRSRSRDEKLCIIVSGPDGLVRDVRNIAAQLVHQGWNLEVWVEKFGW</sequence>
<keyword evidence="2" id="KW-0813">Transport</keyword>
<evidence type="ECO:0000313" key="11">
    <source>
        <dbReference type="Proteomes" id="UP000019484"/>
    </source>
</evidence>
<feature type="transmembrane region" description="Helical" evidence="8">
    <location>
        <begin position="270"/>
        <end position="291"/>
    </location>
</feature>
<gene>
    <name evidence="10" type="ORF">A1O1_04735</name>
</gene>
<dbReference type="HOGENOM" id="CLU_010365_5_1_1"/>
<evidence type="ECO:0000256" key="8">
    <source>
        <dbReference type="SAM" id="Phobius"/>
    </source>
</evidence>
<organism evidence="10 11">
    <name type="scientific">Capronia coronata CBS 617.96</name>
    <dbReference type="NCBI Taxonomy" id="1182541"/>
    <lineage>
        <taxon>Eukaryota</taxon>
        <taxon>Fungi</taxon>
        <taxon>Dikarya</taxon>
        <taxon>Ascomycota</taxon>
        <taxon>Pezizomycotina</taxon>
        <taxon>Eurotiomycetes</taxon>
        <taxon>Chaetothyriomycetidae</taxon>
        <taxon>Chaetothyriales</taxon>
        <taxon>Herpotrichiellaceae</taxon>
        <taxon>Capronia</taxon>
    </lineage>
</organism>
<comment type="caution">
    <text evidence="10">The sequence shown here is derived from an EMBL/GenBank/DDBJ whole genome shotgun (WGS) entry which is preliminary data.</text>
</comment>
<keyword evidence="4 8" id="KW-1133">Transmembrane helix</keyword>
<dbReference type="Proteomes" id="UP000019484">
    <property type="component" value="Unassembled WGS sequence"/>
</dbReference>
<dbReference type="RefSeq" id="XP_007723814.1">
    <property type="nucleotide sequence ID" value="XM_007725624.1"/>
</dbReference>
<dbReference type="InterPro" id="IPR039261">
    <property type="entry name" value="FNR_nucleotide-bd"/>
</dbReference>
<evidence type="ECO:0000313" key="10">
    <source>
        <dbReference type="EMBL" id="EXJ87808.1"/>
    </source>
</evidence>
<dbReference type="GO" id="GO:0005886">
    <property type="term" value="C:plasma membrane"/>
    <property type="evidence" value="ECO:0007669"/>
    <property type="project" value="TreeGrafter"/>
</dbReference>
<feature type="transmembrane region" description="Helical" evidence="8">
    <location>
        <begin position="239"/>
        <end position="258"/>
    </location>
</feature>
<dbReference type="SFLD" id="SFLDG01168">
    <property type="entry name" value="Ferric_reductase_subgroup_(FRE"/>
    <property type="match status" value="1"/>
</dbReference>
<dbReference type="GO" id="GO:0006826">
    <property type="term" value="P:iron ion transport"/>
    <property type="evidence" value="ECO:0007669"/>
    <property type="project" value="TreeGrafter"/>
</dbReference>
<evidence type="ECO:0000256" key="4">
    <source>
        <dbReference type="ARBA" id="ARBA00022989"/>
    </source>
</evidence>
<protein>
    <recommendedName>
        <fullName evidence="9">FAD-binding FR-type domain-containing protein</fullName>
    </recommendedName>
</protein>
<evidence type="ECO:0000256" key="3">
    <source>
        <dbReference type="ARBA" id="ARBA00022692"/>
    </source>
</evidence>
<dbReference type="CDD" id="cd06186">
    <property type="entry name" value="NOX_Duox_like_FAD_NADP"/>
    <property type="match status" value="1"/>
</dbReference>
<feature type="transmembrane region" description="Helical" evidence="8">
    <location>
        <begin position="54"/>
        <end position="73"/>
    </location>
</feature>
<dbReference type="EMBL" id="AMWN01000004">
    <property type="protein sequence ID" value="EXJ87808.1"/>
    <property type="molecule type" value="Genomic_DNA"/>
</dbReference>
<name>W9Y5K2_9EURO</name>
<keyword evidence="3 8" id="KW-0812">Transmembrane</keyword>
<feature type="domain" description="FAD-binding FR-type" evidence="9">
    <location>
        <begin position="341"/>
        <end position="469"/>
    </location>
</feature>
<dbReference type="Pfam" id="PF08022">
    <property type="entry name" value="FAD_binding_8"/>
    <property type="match status" value="1"/>
</dbReference>
<reference evidence="10 11" key="1">
    <citation type="submission" date="2013-03" db="EMBL/GenBank/DDBJ databases">
        <title>The Genome Sequence of Capronia coronata CBS 617.96.</title>
        <authorList>
            <consortium name="The Broad Institute Genomics Platform"/>
            <person name="Cuomo C."/>
            <person name="de Hoog S."/>
            <person name="Gorbushina A."/>
            <person name="Walker B."/>
            <person name="Young S.K."/>
            <person name="Zeng Q."/>
            <person name="Gargeya S."/>
            <person name="Fitzgerald M."/>
            <person name="Haas B."/>
            <person name="Abouelleil A."/>
            <person name="Allen A.W."/>
            <person name="Alvarado L."/>
            <person name="Arachchi H.M."/>
            <person name="Berlin A.M."/>
            <person name="Chapman S.B."/>
            <person name="Gainer-Dewar J."/>
            <person name="Goldberg J."/>
            <person name="Griggs A."/>
            <person name="Gujja S."/>
            <person name="Hansen M."/>
            <person name="Howarth C."/>
            <person name="Imamovic A."/>
            <person name="Ireland A."/>
            <person name="Larimer J."/>
            <person name="McCowan C."/>
            <person name="Murphy C."/>
            <person name="Pearson M."/>
            <person name="Poon T.W."/>
            <person name="Priest M."/>
            <person name="Roberts A."/>
            <person name="Saif S."/>
            <person name="Shea T."/>
            <person name="Sisk P."/>
            <person name="Sykes S."/>
            <person name="Wortman J."/>
            <person name="Nusbaum C."/>
            <person name="Birren B."/>
        </authorList>
    </citation>
    <scope>NUCLEOTIDE SEQUENCE [LARGE SCALE GENOMIC DNA]</scope>
    <source>
        <strain evidence="10 11">CBS 617.96</strain>
    </source>
</reference>
<dbReference type="InterPro" id="IPR013130">
    <property type="entry name" value="Fe3_Rdtase_TM_dom"/>
</dbReference>
<dbReference type="Gene3D" id="3.40.50.80">
    <property type="entry name" value="Nucleotide-binding domain of ferredoxin-NADP reductase (FNR) module"/>
    <property type="match status" value="1"/>
</dbReference>
<dbReference type="PANTHER" id="PTHR32361:SF28">
    <property type="entry name" value="FRP1P"/>
    <property type="match status" value="1"/>
</dbReference>
<dbReference type="PANTHER" id="PTHR32361">
    <property type="entry name" value="FERRIC/CUPRIC REDUCTASE TRANSMEMBRANE COMPONENT"/>
    <property type="match status" value="1"/>
</dbReference>
<accession>W9Y5K2</accession>
<dbReference type="InterPro" id="IPR017927">
    <property type="entry name" value="FAD-bd_FR_type"/>
</dbReference>
<dbReference type="eggNOG" id="KOG0039">
    <property type="taxonomic scope" value="Eukaryota"/>
</dbReference>
<dbReference type="GO" id="GO:0015677">
    <property type="term" value="P:copper ion import"/>
    <property type="evidence" value="ECO:0007669"/>
    <property type="project" value="TreeGrafter"/>
</dbReference>
<dbReference type="GO" id="GO:0000293">
    <property type="term" value="F:ferric-chelate reductase activity"/>
    <property type="evidence" value="ECO:0007669"/>
    <property type="project" value="TreeGrafter"/>
</dbReference>
<proteinExistence type="predicted"/>
<feature type="transmembrane region" description="Helical" evidence="8">
    <location>
        <begin position="162"/>
        <end position="180"/>
    </location>
</feature>
<dbReference type="SFLD" id="SFLDS00052">
    <property type="entry name" value="Ferric_Reductase_Domain"/>
    <property type="match status" value="1"/>
</dbReference>
<feature type="transmembrane region" description="Helical" evidence="8">
    <location>
        <begin position="192"/>
        <end position="211"/>
    </location>
</feature>
<evidence type="ECO:0000259" key="9">
    <source>
        <dbReference type="PROSITE" id="PS51384"/>
    </source>
</evidence>
<evidence type="ECO:0000256" key="6">
    <source>
        <dbReference type="ARBA" id="ARBA00023136"/>
    </source>
</evidence>